<feature type="region of interest" description="Disordered" evidence="1">
    <location>
        <begin position="1"/>
        <end position="23"/>
    </location>
</feature>
<feature type="region of interest" description="Disordered" evidence="1">
    <location>
        <begin position="58"/>
        <end position="175"/>
    </location>
</feature>
<evidence type="ECO:0000313" key="3">
    <source>
        <dbReference type="EMBL" id="WCT10370.1"/>
    </source>
</evidence>
<accession>A0ABY7T1P7</accession>
<evidence type="ECO:0000313" key="4">
    <source>
        <dbReference type="Proteomes" id="UP001216139"/>
    </source>
</evidence>
<name>A0ABY7T1P7_9SPHI</name>
<evidence type="ECO:0000256" key="1">
    <source>
        <dbReference type="SAM" id="MobiDB-lite"/>
    </source>
</evidence>
<organism evidence="3 4">
    <name type="scientific">Mucilaginibacter jinjuensis</name>
    <dbReference type="NCBI Taxonomy" id="1176721"/>
    <lineage>
        <taxon>Bacteria</taxon>
        <taxon>Pseudomonadati</taxon>
        <taxon>Bacteroidota</taxon>
        <taxon>Sphingobacteriia</taxon>
        <taxon>Sphingobacteriales</taxon>
        <taxon>Sphingobacteriaceae</taxon>
        <taxon>Mucilaginibacter</taxon>
    </lineage>
</organism>
<feature type="compositionally biased region" description="Basic and acidic residues" evidence="1">
    <location>
        <begin position="61"/>
        <end position="175"/>
    </location>
</feature>
<dbReference type="RefSeq" id="WP_273628550.1">
    <property type="nucleotide sequence ID" value="NZ_CP117167.1"/>
</dbReference>
<keyword evidence="4" id="KW-1185">Reference proteome</keyword>
<evidence type="ECO:0000259" key="2">
    <source>
        <dbReference type="Pfam" id="PF13699"/>
    </source>
</evidence>
<dbReference type="EMBL" id="CP117167">
    <property type="protein sequence ID" value="WCT10370.1"/>
    <property type="molecule type" value="Genomic_DNA"/>
</dbReference>
<sequence length="324" mass="37345">MRASPTRIIRRRKSTARDGSFFKKENNAEQTFFADHTQNASFFQPSATINRKCDACEEEHNEVHRATDKKEDEKKIHKAADKKEEEKKIHKAADKKDEEKKIHKMGDKKDDEKKVHRSTAKEDENKYMHTQAERIADEKKRHAHEEKKKKHEIEKNNKEEEKKLHRATDKKEDDKKIKRAIEIEENEEEHNRNLPVKHGEEDSELRLSEAGGTATGTLTTSAYIGTLNSGGNKLPVETTQFFYDRMGYNFDSVNIHTGVDAAESTKEVNAKAYAIDNHIVFNEGQYNPDSLEGKKLLAHELTHVVQNGDSTELQKSPDNEKKKK</sequence>
<dbReference type="Pfam" id="PF13699">
    <property type="entry name" value="eCIS_core"/>
    <property type="match status" value="1"/>
</dbReference>
<feature type="compositionally biased region" description="Basic and acidic residues" evidence="1">
    <location>
        <begin position="189"/>
        <end position="202"/>
    </location>
</feature>
<dbReference type="Proteomes" id="UP001216139">
    <property type="component" value="Chromosome"/>
</dbReference>
<gene>
    <name evidence="3" type="ORF">PQO05_16670</name>
</gene>
<feature type="domain" description="eCIS core" evidence="2">
    <location>
        <begin position="234"/>
        <end position="309"/>
    </location>
</feature>
<reference evidence="3 4" key="1">
    <citation type="submission" date="2023-02" db="EMBL/GenBank/DDBJ databases">
        <title>Genome sequence of Mucilaginibacter jinjuensis strain KACC 16571.</title>
        <authorList>
            <person name="Kim S."/>
            <person name="Heo J."/>
            <person name="Kwon S.-W."/>
        </authorList>
    </citation>
    <scope>NUCLEOTIDE SEQUENCE [LARGE SCALE GENOMIC DNA]</scope>
    <source>
        <strain evidence="3 4">KACC 16571</strain>
    </source>
</reference>
<feature type="region of interest" description="Disordered" evidence="1">
    <location>
        <begin position="183"/>
        <end position="202"/>
    </location>
</feature>
<dbReference type="InterPro" id="IPR025295">
    <property type="entry name" value="eCIS_core_dom"/>
</dbReference>
<protein>
    <submittedName>
        <fullName evidence="3">DUF4157 domain-containing protein</fullName>
    </submittedName>
</protein>
<proteinExistence type="predicted"/>